<accession>A0A100JX23</accession>
<name>A0A100JX23_STRSC</name>
<reference evidence="3" key="1">
    <citation type="submission" date="2015-11" db="EMBL/GenBank/DDBJ databases">
        <authorList>
            <consortium name="Cross-ministerial Strategic Innovation Promotion Program (SIP) consortium"/>
            <person name="Tomihama T."/>
            <person name="Ikenaga M."/>
            <person name="Sakai M."/>
            <person name="Okubo T."/>
            <person name="Ikeda S."/>
        </authorList>
    </citation>
    <scope>NUCLEOTIDE SEQUENCE [LARGE SCALE GENOMIC DNA]</scope>
    <source>
        <strain evidence="3">S58</strain>
    </source>
</reference>
<reference evidence="2 3" key="2">
    <citation type="journal article" date="2016" name="Genome Announc.">
        <title>Draft Genome Sequences of Streptomyces scabiei S58, Streptomyces turgidiscabies T45, and Streptomyces acidiscabies a10, the Pathogens of Potato Common Scab, Isolated in Japan.</title>
        <authorList>
            <person name="Tomihama T."/>
            <person name="Nishi Y."/>
            <person name="Sakai M."/>
            <person name="Ikenaga M."/>
            <person name="Okubo T."/>
            <person name="Ikeda S."/>
        </authorList>
    </citation>
    <scope>NUCLEOTIDE SEQUENCE [LARGE SCALE GENOMIC DNA]</scope>
    <source>
        <strain evidence="2 3">S58</strain>
    </source>
</reference>
<dbReference type="AlphaFoldDB" id="A0A100JX23"/>
<comment type="caution">
    <text evidence="2">The sequence shown here is derived from an EMBL/GenBank/DDBJ whole genome shotgun (WGS) entry which is preliminary data.</text>
</comment>
<dbReference type="Proteomes" id="UP000067448">
    <property type="component" value="Unassembled WGS sequence"/>
</dbReference>
<protein>
    <recommendedName>
        <fullName evidence="4">Carboxypeptidase regulatory-like domain-containing protein</fullName>
    </recommendedName>
</protein>
<gene>
    <name evidence="2" type="ORF">SsS58_07706</name>
</gene>
<evidence type="ECO:0000313" key="3">
    <source>
        <dbReference type="Proteomes" id="UP000067448"/>
    </source>
</evidence>
<feature type="signal peptide" evidence="1">
    <location>
        <begin position="1"/>
        <end position="27"/>
    </location>
</feature>
<sequence length="549" mass="59272">MRHITRGLVTAGAVLLSTFAIPGTAHAAAPVVQEASSDSADWSVIDVRLGHGSAAGEDVKKITAKLRPLGSADTDTPVATVTEFTQTYFASPWEGTWSSPPVHLDTLGEYTIDVEATTSGGETTVQQNAGVLRYQKQPVISGFSVTPTEPTIDDKVVTATGDLLLRDPGTRATEAMPGASVDIDLGSSVEQTVTTDDQGHFSLAREVSQGGWARAEYRSDLGYATIPWVSITPKAAATRLLLDKSSFHVVANAEMKVTGRLEYRSGTEWKPLAGIPLELDYKNSSITDATEATSDAAGRFTFVRRVYGDTTFEVGFPPYPYNPWIQRTATADVKAKVTSTSRFTEFTAAQDERAQLDITGSVDLSGNYYSGRIKVGIQYSADGKTGWTTKKTVTTGFGSQFIVEGLKGNPDGYWRLRYAGDTERDFKGTTSKAMRKVKALTRIKGANASPEPVRKNHTLTVKGVLQEAKPASTVGWTSWKAYGGKQVQILFRPRGEKDWYLMGTVKTKANGSFAKGIKAPMDGTWVPVHLEPDGKHFAGAGAEDYVDVR</sequence>
<dbReference type="EMBL" id="BCMM01000053">
    <property type="protein sequence ID" value="GAQ67257.1"/>
    <property type="molecule type" value="Genomic_DNA"/>
</dbReference>
<proteinExistence type="predicted"/>
<evidence type="ECO:0008006" key="4">
    <source>
        <dbReference type="Google" id="ProtNLM"/>
    </source>
</evidence>
<dbReference type="RefSeq" id="WP_234385880.1">
    <property type="nucleotide sequence ID" value="NZ_BCMM01000053.1"/>
</dbReference>
<evidence type="ECO:0000256" key="1">
    <source>
        <dbReference type="SAM" id="SignalP"/>
    </source>
</evidence>
<evidence type="ECO:0000313" key="2">
    <source>
        <dbReference type="EMBL" id="GAQ67257.1"/>
    </source>
</evidence>
<organism evidence="2 3">
    <name type="scientific">Streptomyces scabiei</name>
    <dbReference type="NCBI Taxonomy" id="1930"/>
    <lineage>
        <taxon>Bacteria</taxon>
        <taxon>Bacillati</taxon>
        <taxon>Actinomycetota</taxon>
        <taxon>Actinomycetes</taxon>
        <taxon>Kitasatosporales</taxon>
        <taxon>Streptomycetaceae</taxon>
        <taxon>Streptomyces</taxon>
    </lineage>
</organism>
<keyword evidence="1" id="KW-0732">Signal</keyword>
<reference evidence="3" key="3">
    <citation type="submission" date="2016-02" db="EMBL/GenBank/DDBJ databases">
        <title>Draft genome of pathogenic Streptomyces sp. in Japan.</title>
        <authorList>
            <person name="Tomihama T."/>
            <person name="Ikenaga M."/>
            <person name="Sakai M."/>
            <person name="Okubo T."/>
            <person name="Ikeda S."/>
        </authorList>
    </citation>
    <scope>NUCLEOTIDE SEQUENCE [LARGE SCALE GENOMIC DNA]</scope>
    <source>
        <strain evidence="3">S58</strain>
    </source>
</reference>
<feature type="chain" id="PRO_5007088882" description="Carboxypeptidase regulatory-like domain-containing protein" evidence="1">
    <location>
        <begin position="28"/>
        <end position="549"/>
    </location>
</feature>